<dbReference type="SUPFAM" id="SSF56672">
    <property type="entry name" value="DNA/RNA polymerases"/>
    <property type="match status" value="1"/>
</dbReference>
<protein>
    <submittedName>
        <fullName evidence="1">Uncharacterized protein</fullName>
    </submittedName>
</protein>
<evidence type="ECO:0000313" key="2">
    <source>
        <dbReference type="Proteomes" id="UP001151760"/>
    </source>
</evidence>
<dbReference type="Gene3D" id="3.30.70.270">
    <property type="match status" value="1"/>
</dbReference>
<dbReference type="InterPro" id="IPR043128">
    <property type="entry name" value="Rev_trsase/Diguanyl_cyclase"/>
</dbReference>
<reference evidence="1" key="1">
    <citation type="journal article" date="2022" name="Int. J. Mol. Sci.">
        <title>Draft Genome of Tanacetum Coccineum: Genomic Comparison of Closely Related Tanacetum-Family Plants.</title>
        <authorList>
            <person name="Yamashiro T."/>
            <person name="Shiraishi A."/>
            <person name="Nakayama K."/>
            <person name="Satake H."/>
        </authorList>
    </citation>
    <scope>NUCLEOTIDE SEQUENCE</scope>
</reference>
<dbReference type="PANTHER" id="PTHR24559:SF444">
    <property type="entry name" value="REVERSE TRANSCRIPTASE DOMAIN-CONTAINING PROTEIN"/>
    <property type="match status" value="1"/>
</dbReference>
<keyword evidence="2" id="KW-1185">Reference proteome</keyword>
<dbReference type="Gene3D" id="3.10.10.10">
    <property type="entry name" value="HIV Type 1 Reverse Transcriptase, subunit A, domain 1"/>
    <property type="match status" value="1"/>
</dbReference>
<name>A0ABQ4Z984_9ASTR</name>
<accession>A0ABQ4Z984</accession>
<dbReference type="EMBL" id="BQNB010011144">
    <property type="protein sequence ID" value="GJS86744.1"/>
    <property type="molecule type" value="Genomic_DNA"/>
</dbReference>
<proteinExistence type="predicted"/>
<dbReference type="PANTHER" id="PTHR24559">
    <property type="entry name" value="TRANSPOSON TY3-I GAG-POL POLYPROTEIN"/>
    <property type="match status" value="1"/>
</dbReference>
<reference evidence="1" key="2">
    <citation type="submission" date="2022-01" db="EMBL/GenBank/DDBJ databases">
        <authorList>
            <person name="Yamashiro T."/>
            <person name="Shiraishi A."/>
            <person name="Satake H."/>
            <person name="Nakayama K."/>
        </authorList>
    </citation>
    <scope>NUCLEOTIDE SEQUENCE</scope>
</reference>
<organism evidence="1 2">
    <name type="scientific">Tanacetum coccineum</name>
    <dbReference type="NCBI Taxonomy" id="301880"/>
    <lineage>
        <taxon>Eukaryota</taxon>
        <taxon>Viridiplantae</taxon>
        <taxon>Streptophyta</taxon>
        <taxon>Embryophyta</taxon>
        <taxon>Tracheophyta</taxon>
        <taxon>Spermatophyta</taxon>
        <taxon>Magnoliopsida</taxon>
        <taxon>eudicotyledons</taxon>
        <taxon>Gunneridae</taxon>
        <taxon>Pentapetalae</taxon>
        <taxon>asterids</taxon>
        <taxon>campanulids</taxon>
        <taxon>Asterales</taxon>
        <taxon>Asteraceae</taxon>
        <taxon>Asteroideae</taxon>
        <taxon>Anthemideae</taxon>
        <taxon>Anthemidinae</taxon>
        <taxon>Tanacetum</taxon>
    </lineage>
</organism>
<dbReference type="InterPro" id="IPR043502">
    <property type="entry name" value="DNA/RNA_pol_sf"/>
</dbReference>
<dbReference type="Proteomes" id="UP001151760">
    <property type="component" value="Unassembled WGS sequence"/>
</dbReference>
<evidence type="ECO:0000313" key="1">
    <source>
        <dbReference type="EMBL" id="GJS86744.1"/>
    </source>
</evidence>
<sequence length="226" mass="26501">MIKFPTNQGDVMMETSKEALRECKHLERVQGSWKETQWRQREQQMSRIREQASLRSKVNSGRGALVRGGVVRCQLKKTRCKRNAEEYSPPAMNITGRYVTMGSYVDKQLAGRYWQTFYGRNMEVFHGLLIQKSTLFCDSSWSSIKNVDYSSLNKACAKDMYPFPKEEEELASSMGYPYKYFLRLLKEYIQIRMAEDDDEKAWFHMEEGIYCFTHMPKELKNSAATL</sequence>
<gene>
    <name evidence="1" type="ORF">Tco_0769380</name>
</gene>
<comment type="caution">
    <text evidence="1">The sequence shown here is derived from an EMBL/GenBank/DDBJ whole genome shotgun (WGS) entry which is preliminary data.</text>
</comment>
<dbReference type="InterPro" id="IPR053134">
    <property type="entry name" value="RNA-dir_DNA_polymerase"/>
</dbReference>